<proteinExistence type="predicted"/>
<organism evidence="1 2">
    <name type="scientific">Virgibacillus siamensis</name>
    <dbReference type="NCBI Taxonomy" id="480071"/>
    <lineage>
        <taxon>Bacteria</taxon>
        <taxon>Bacillati</taxon>
        <taxon>Bacillota</taxon>
        <taxon>Bacilli</taxon>
        <taxon>Bacillales</taxon>
        <taxon>Bacillaceae</taxon>
        <taxon>Virgibacillus</taxon>
    </lineage>
</organism>
<keyword evidence="2" id="KW-1185">Reference proteome</keyword>
<name>A0ABN1FNV7_9BACI</name>
<gene>
    <name evidence="1" type="ORF">GCM10009001_08550</name>
</gene>
<evidence type="ECO:0000313" key="1">
    <source>
        <dbReference type="EMBL" id="GAA0594720.1"/>
    </source>
</evidence>
<dbReference type="EMBL" id="BAAADS010000006">
    <property type="protein sequence ID" value="GAA0594720.1"/>
    <property type="molecule type" value="Genomic_DNA"/>
</dbReference>
<sequence length="57" mass="6542">MVMHEENTGVVQNVQHFLPKMLDEPGCFNFTFKYEGTDIVDIKEEHLEKETLATGNS</sequence>
<comment type="caution">
    <text evidence="1">The sequence shown here is derived from an EMBL/GenBank/DDBJ whole genome shotgun (WGS) entry which is preliminary data.</text>
</comment>
<dbReference type="Proteomes" id="UP001500866">
    <property type="component" value="Unassembled WGS sequence"/>
</dbReference>
<evidence type="ECO:0000313" key="2">
    <source>
        <dbReference type="Proteomes" id="UP001500866"/>
    </source>
</evidence>
<accession>A0ABN1FNV7</accession>
<protein>
    <submittedName>
        <fullName evidence="1">Uncharacterized protein</fullName>
    </submittedName>
</protein>
<reference evidence="1 2" key="1">
    <citation type="journal article" date="2019" name="Int. J. Syst. Evol. Microbiol.">
        <title>The Global Catalogue of Microorganisms (GCM) 10K type strain sequencing project: providing services to taxonomists for standard genome sequencing and annotation.</title>
        <authorList>
            <consortium name="The Broad Institute Genomics Platform"/>
            <consortium name="The Broad Institute Genome Sequencing Center for Infectious Disease"/>
            <person name="Wu L."/>
            <person name="Ma J."/>
        </authorList>
    </citation>
    <scope>NUCLEOTIDE SEQUENCE [LARGE SCALE GENOMIC DNA]</scope>
    <source>
        <strain evidence="1 2">JCM 15395</strain>
    </source>
</reference>